<dbReference type="EMBL" id="VSWC01000027">
    <property type="protein sequence ID" value="KAA1110890.1"/>
    <property type="molecule type" value="Genomic_DNA"/>
</dbReference>
<sequence>MLLSLKSIIVVTLAAFDLAAATLEEDQKKQCTFTCPSSSGRSEGGCARGTQFDGDDPVKWEFVKAHSTENHKDFYNCLGTDMAYSTCCVPGTIKIPSEGKPMILESGGNPRKYGNMCTDTDPKHMDVENFPKDCKPPK</sequence>
<feature type="chain" id="PRO_5036366527" evidence="1">
    <location>
        <begin position="22"/>
        <end position="138"/>
    </location>
</feature>
<evidence type="ECO:0000313" key="5">
    <source>
        <dbReference type="Proteomes" id="UP000325313"/>
    </source>
</evidence>
<feature type="signal peptide" evidence="1">
    <location>
        <begin position="1"/>
        <end position="21"/>
    </location>
</feature>
<organism evidence="2 4">
    <name type="scientific">Puccinia graminis f. sp. tritici</name>
    <dbReference type="NCBI Taxonomy" id="56615"/>
    <lineage>
        <taxon>Eukaryota</taxon>
        <taxon>Fungi</taxon>
        <taxon>Dikarya</taxon>
        <taxon>Basidiomycota</taxon>
        <taxon>Pucciniomycotina</taxon>
        <taxon>Pucciniomycetes</taxon>
        <taxon>Pucciniales</taxon>
        <taxon>Pucciniaceae</taxon>
        <taxon>Puccinia</taxon>
    </lineage>
</organism>
<evidence type="ECO:0000256" key="1">
    <source>
        <dbReference type="SAM" id="SignalP"/>
    </source>
</evidence>
<dbReference type="AlphaFoldDB" id="A0A5B0QCA2"/>
<dbReference type="Proteomes" id="UP000324748">
    <property type="component" value="Unassembled WGS sequence"/>
</dbReference>
<accession>A0A5B0QCA2</accession>
<name>A0A5B0QCA2_PUCGR</name>
<reference evidence="4 5" key="1">
    <citation type="submission" date="2019-05" db="EMBL/GenBank/DDBJ databases">
        <title>Emergence of the Ug99 lineage of the wheat stem rust pathogen through somatic hybridization.</title>
        <authorList>
            <person name="Li F."/>
            <person name="Upadhyaya N.M."/>
            <person name="Sperschneider J."/>
            <person name="Matny O."/>
            <person name="Nguyen-Phuc H."/>
            <person name="Mago R."/>
            <person name="Raley C."/>
            <person name="Miller M.E."/>
            <person name="Silverstein K.A.T."/>
            <person name="Henningsen E."/>
            <person name="Hirsch C.D."/>
            <person name="Visser B."/>
            <person name="Pretorius Z.A."/>
            <person name="Steffenson B.J."/>
            <person name="Schwessinger B."/>
            <person name="Dodds P.N."/>
            <person name="Figueroa M."/>
        </authorList>
    </citation>
    <scope>NUCLEOTIDE SEQUENCE [LARGE SCALE GENOMIC DNA]</scope>
    <source>
        <strain evidence="2">21-0</strain>
        <strain evidence="3 5">Ug99</strain>
    </source>
</reference>
<gene>
    <name evidence="2" type="ORF">PGT21_033685</name>
    <name evidence="3" type="ORF">PGTUg99_035283</name>
</gene>
<evidence type="ECO:0000313" key="4">
    <source>
        <dbReference type="Proteomes" id="UP000324748"/>
    </source>
</evidence>
<evidence type="ECO:0000313" key="3">
    <source>
        <dbReference type="EMBL" id="KAA1139066.1"/>
    </source>
</evidence>
<comment type="caution">
    <text evidence="2">The sequence shown here is derived from an EMBL/GenBank/DDBJ whole genome shotgun (WGS) entry which is preliminary data.</text>
</comment>
<dbReference type="OrthoDB" id="2510420at2759"/>
<evidence type="ECO:0000313" key="2">
    <source>
        <dbReference type="EMBL" id="KAA1110890.1"/>
    </source>
</evidence>
<protein>
    <submittedName>
        <fullName evidence="2">Uncharacterized protein</fullName>
    </submittedName>
</protein>
<proteinExistence type="predicted"/>
<dbReference type="EMBL" id="VDEP01000001">
    <property type="protein sequence ID" value="KAA1139066.1"/>
    <property type="molecule type" value="Genomic_DNA"/>
</dbReference>
<keyword evidence="1" id="KW-0732">Signal</keyword>
<dbReference type="Proteomes" id="UP000325313">
    <property type="component" value="Unassembled WGS sequence"/>
</dbReference>
<keyword evidence="4" id="KW-1185">Reference proteome</keyword>